<evidence type="ECO:0000313" key="2">
    <source>
        <dbReference type="Proteomes" id="UP000317318"/>
    </source>
</evidence>
<organism evidence="1 2">
    <name type="scientific">Stratiformator vulcanicus</name>
    <dbReference type="NCBI Taxonomy" id="2527980"/>
    <lineage>
        <taxon>Bacteria</taxon>
        <taxon>Pseudomonadati</taxon>
        <taxon>Planctomycetota</taxon>
        <taxon>Planctomycetia</taxon>
        <taxon>Planctomycetales</taxon>
        <taxon>Planctomycetaceae</taxon>
        <taxon>Stratiformator</taxon>
    </lineage>
</organism>
<sequence>METQNIPFTYIAREMQAYQANSLERPRMYASSPNALDEKLLLIDMLEDRCAQAFPNSSPARRSRYSTYAGMIGSDADSFTSFIHKKNGDITLDELWDETVLLWKKYLEFKGPLDFNPEVHEHTKTDVSGFAF</sequence>
<protein>
    <submittedName>
        <fullName evidence="1">Uncharacterized protein</fullName>
    </submittedName>
</protein>
<keyword evidence="2" id="KW-1185">Reference proteome</keyword>
<accession>A0A517R0K7</accession>
<dbReference type="RefSeq" id="WP_145363479.1">
    <property type="nucleotide sequence ID" value="NZ_CP036268.1"/>
</dbReference>
<dbReference type="Proteomes" id="UP000317318">
    <property type="component" value="Chromosome"/>
</dbReference>
<proteinExistence type="predicted"/>
<evidence type="ECO:0000313" key="1">
    <source>
        <dbReference type="EMBL" id="QDT37360.1"/>
    </source>
</evidence>
<dbReference type="EMBL" id="CP036268">
    <property type="protein sequence ID" value="QDT37360.1"/>
    <property type="molecule type" value="Genomic_DNA"/>
</dbReference>
<gene>
    <name evidence="1" type="ORF">Pan189_17330</name>
</gene>
<reference evidence="1 2" key="1">
    <citation type="submission" date="2019-02" db="EMBL/GenBank/DDBJ databases">
        <title>Deep-cultivation of Planctomycetes and their phenomic and genomic characterization uncovers novel biology.</title>
        <authorList>
            <person name="Wiegand S."/>
            <person name="Jogler M."/>
            <person name="Boedeker C."/>
            <person name="Pinto D."/>
            <person name="Vollmers J."/>
            <person name="Rivas-Marin E."/>
            <person name="Kohn T."/>
            <person name="Peeters S.H."/>
            <person name="Heuer A."/>
            <person name="Rast P."/>
            <person name="Oberbeckmann S."/>
            <person name="Bunk B."/>
            <person name="Jeske O."/>
            <person name="Meyerdierks A."/>
            <person name="Storesund J.E."/>
            <person name="Kallscheuer N."/>
            <person name="Luecker S."/>
            <person name="Lage O.M."/>
            <person name="Pohl T."/>
            <person name="Merkel B.J."/>
            <person name="Hornburger P."/>
            <person name="Mueller R.-W."/>
            <person name="Bruemmer F."/>
            <person name="Labrenz M."/>
            <person name="Spormann A.M."/>
            <person name="Op den Camp H."/>
            <person name="Overmann J."/>
            <person name="Amann R."/>
            <person name="Jetten M.S.M."/>
            <person name="Mascher T."/>
            <person name="Medema M.H."/>
            <person name="Devos D.P."/>
            <person name="Kaster A.-K."/>
            <person name="Ovreas L."/>
            <person name="Rohde M."/>
            <person name="Galperin M.Y."/>
            <person name="Jogler C."/>
        </authorList>
    </citation>
    <scope>NUCLEOTIDE SEQUENCE [LARGE SCALE GENOMIC DNA]</scope>
    <source>
        <strain evidence="1 2">Pan189</strain>
    </source>
</reference>
<dbReference type="AlphaFoldDB" id="A0A517R0K7"/>
<dbReference type="KEGG" id="svp:Pan189_17330"/>
<name>A0A517R0K7_9PLAN</name>